<keyword evidence="11" id="KW-0067">ATP-binding</keyword>
<keyword evidence="6" id="KW-0812">Transmembrane</keyword>
<evidence type="ECO:0000256" key="9">
    <source>
        <dbReference type="ARBA" id="ARBA00023136"/>
    </source>
</evidence>
<dbReference type="InterPro" id="IPR050428">
    <property type="entry name" value="TCS_sensor_his_kinase"/>
</dbReference>
<accession>A0ABY8BE28</accession>
<keyword evidence="4" id="KW-0597">Phosphoprotein</keyword>
<dbReference type="SUPFAM" id="SSF47384">
    <property type="entry name" value="Homodimeric domain of signal transducing histidine kinase"/>
    <property type="match status" value="1"/>
</dbReference>
<gene>
    <name evidence="11" type="ORF">PX653_05150</name>
</gene>
<keyword evidence="9" id="KW-0472">Membrane</keyword>
<evidence type="ECO:0000256" key="3">
    <source>
        <dbReference type="ARBA" id="ARBA00012438"/>
    </source>
</evidence>
<evidence type="ECO:0000259" key="10">
    <source>
        <dbReference type="PROSITE" id="PS50109"/>
    </source>
</evidence>
<evidence type="ECO:0000313" key="11">
    <source>
        <dbReference type="EMBL" id="WEF34160.1"/>
    </source>
</evidence>
<dbReference type="RefSeq" id="WP_277416840.1">
    <property type="nucleotide sequence ID" value="NZ_CP119083.1"/>
</dbReference>
<dbReference type="GO" id="GO:0005524">
    <property type="term" value="F:ATP binding"/>
    <property type="evidence" value="ECO:0007669"/>
    <property type="project" value="UniProtKB-KW"/>
</dbReference>
<evidence type="ECO:0000256" key="5">
    <source>
        <dbReference type="ARBA" id="ARBA00022679"/>
    </source>
</evidence>
<comment type="catalytic activity">
    <reaction evidence="1">
        <text>ATP + protein L-histidine = ADP + protein N-phospho-L-histidine.</text>
        <dbReference type="EC" id="2.7.13.3"/>
    </reaction>
</comment>
<keyword evidence="5" id="KW-0808">Transferase</keyword>
<dbReference type="SMART" id="SM00387">
    <property type="entry name" value="HATPase_c"/>
    <property type="match status" value="1"/>
</dbReference>
<feature type="domain" description="Histidine kinase" evidence="10">
    <location>
        <begin position="255"/>
        <end position="469"/>
    </location>
</feature>
<evidence type="ECO:0000256" key="6">
    <source>
        <dbReference type="ARBA" id="ARBA00022692"/>
    </source>
</evidence>
<dbReference type="PANTHER" id="PTHR45436">
    <property type="entry name" value="SENSOR HISTIDINE KINASE YKOH"/>
    <property type="match status" value="1"/>
</dbReference>
<dbReference type="CDD" id="cd00082">
    <property type="entry name" value="HisKA"/>
    <property type="match status" value="1"/>
</dbReference>
<dbReference type="InterPro" id="IPR036097">
    <property type="entry name" value="HisK_dim/P_sf"/>
</dbReference>
<proteinExistence type="predicted"/>
<dbReference type="Proteomes" id="UP001216510">
    <property type="component" value="Chromosome"/>
</dbReference>
<comment type="subcellular location">
    <subcellularLocation>
        <location evidence="2">Membrane</location>
    </subcellularLocation>
</comment>
<evidence type="ECO:0000256" key="4">
    <source>
        <dbReference type="ARBA" id="ARBA00022553"/>
    </source>
</evidence>
<reference evidence="11 12" key="1">
    <citation type="submission" date="2023-02" db="EMBL/GenBank/DDBJ databases">
        <title>Gemone sequence of Telluria chitinolytica ACM 3522T.</title>
        <authorList>
            <person name="Frediansyah A."/>
            <person name="Miess H."/>
            <person name="Gross H."/>
        </authorList>
    </citation>
    <scope>NUCLEOTIDE SEQUENCE [LARGE SCALE GENOMIC DNA]</scope>
    <source>
        <strain evidence="11 12">ACM 3522</strain>
    </source>
</reference>
<dbReference type="CDD" id="cd00075">
    <property type="entry name" value="HATPase"/>
    <property type="match status" value="1"/>
</dbReference>
<keyword evidence="12" id="KW-1185">Reference proteome</keyword>
<dbReference type="EMBL" id="CP119083">
    <property type="protein sequence ID" value="WEF34160.1"/>
    <property type="molecule type" value="Genomic_DNA"/>
</dbReference>
<keyword evidence="7" id="KW-0418">Kinase</keyword>
<dbReference type="InterPro" id="IPR004358">
    <property type="entry name" value="Sig_transdc_His_kin-like_C"/>
</dbReference>
<dbReference type="PANTHER" id="PTHR45436:SF5">
    <property type="entry name" value="SENSOR HISTIDINE KINASE TRCS"/>
    <property type="match status" value="1"/>
</dbReference>
<evidence type="ECO:0000256" key="7">
    <source>
        <dbReference type="ARBA" id="ARBA00022777"/>
    </source>
</evidence>
<dbReference type="EC" id="2.7.13.3" evidence="3"/>
<dbReference type="Pfam" id="PF02518">
    <property type="entry name" value="HATPase_c"/>
    <property type="match status" value="1"/>
</dbReference>
<dbReference type="PRINTS" id="PR00344">
    <property type="entry name" value="BCTRLSENSOR"/>
</dbReference>
<dbReference type="PROSITE" id="PS50109">
    <property type="entry name" value="HIS_KIN"/>
    <property type="match status" value="1"/>
</dbReference>
<protein>
    <recommendedName>
        <fullName evidence="3">histidine kinase</fullName>
        <ecNumber evidence="3">2.7.13.3</ecNumber>
    </recommendedName>
</protein>
<name>A0ABY8BE28_9BURK</name>
<dbReference type="InterPro" id="IPR003661">
    <property type="entry name" value="HisK_dim/P_dom"/>
</dbReference>
<keyword evidence="8" id="KW-1133">Transmembrane helix</keyword>
<dbReference type="SMART" id="SM00388">
    <property type="entry name" value="HisKA"/>
    <property type="match status" value="1"/>
</dbReference>
<evidence type="ECO:0000256" key="8">
    <source>
        <dbReference type="ARBA" id="ARBA00022989"/>
    </source>
</evidence>
<dbReference type="InterPro" id="IPR036890">
    <property type="entry name" value="HATPase_C_sf"/>
</dbReference>
<evidence type="ECO:0000256" key="1">
    <source>
        <dbReference type="ARBA" id="ARBA00000085"/>
    </source>
</evidence>
<dbReference type="Gene3D" id="3.30.565.10">
    <property type="entry name" value="Histidine kinase-like ATPase, C-terminal domain"/>
    <property type="match status" value="1"/>
</dbReference>
<evidence type="ECO:0000313" key="12">
    <source>
        <dbReference type="Proteomes" id="UP001216510"/>
    </source>
</evidence>
<keyword evidence="11" id="KW-0547">Nucleotide-binding</keyword>
<dbReference type="SUPFAM" id="SSF55874">
    <property type="entry name" value="ATPase domain of HSP90 chaperone/DNA topoisomerase II/histidine kinase"/>
    <property type="match status" value="1"/>
</dbReference>
<organism evidence="11 12">
    <name type="scientific">Pseudoduganella chitinolytica</name>
    <dbReference type="NCBI Taxonomy" id="34070"/>
    <lineage>
        <taxon>Bacteria</taxon>
        <taxon>Pseudomonadati</taxon>
        <taxon>Pseudomonadota</taxon>
        <taxon>Betaproteobacteria</taxon>
        <taxon>Burkholderiales</taxon>
        <taxon>Oxalobacteraceae</taxon>
        <taxon>Telluria group</taxon>
        <taxon>Pseudoduganella</taxon>
    </lineage>
</organism>
<evidence type="ECO:0000256" key="2">
    <source>
        <dbReference type="ARBA" id="ARBA00004370"/>
    </source>
</evidence>
<dbReference type="InterPro" id="IPR005467">
    <property type="entry name" value="His_kinase_dom"/>
</dbReference>
<dbReference type="InterPro" id="IPR003594">
    <property type="entry name" value="HATPase_dom"/>
</dbReference>
<dbReference type="Pfam" id="PF00512">
    <property type="entry name" value="HisKA"/>
    <property type="match status" value="1"/>
</dbReference>
<dbReference type="Gene3D" id="1.10.287.130">
    <property type="match status" value="1"/>
</dbReference>
<sequence>MMPVRRRLAVVFQALLRPSLTRRLLLAQMALLALLWLVSAALIIFDGVNEHSMLKDNGVFDAVLTVAQNMDDRPERRTASLAAIDRAISEDSGAEDSRIVPAIVLTRAGQEIYRSPTAPRGVRNTRLDVIEAFVVDGVRWRARTRQSPDGSVRMMFIAPGDWKNVALTVNSRSFYLMPILVSIPFLIPPAWLSIRLALRPWNRVAQEVASRGPQDLAPLTFRPRHRELGAMVDSIDALMRRVDEASRRERAFIADAAHELRTPLAALRINVEALRAHAEDPGQRQLLAGIVSANARAARLVGQLLNLMRSEATGANAARDETVALELGELLQERMAALACLATAGGVELDLAAAQPVHIRGRREALTSLLDNLLDNAIKYSPAGATVMVTLANAEGMARLTVADAGPGIAPAWRERVFDRFFRAPDQAHSGSGLGLAIAHAVVAQHGGTIVLGEAGQGGLLVTVRLPLA</sequence>